<accession>A0A1I2LMF0</accession>
<dbReference type="GO" id="GO:0016787">
    <property type="term" value="F:hydrolase activity"/>
    <property type="evidence" value="ECO:0007669"/>
    <property type="project" value="InterPro"/>
</dbReference>
<dbReference type="Gene3D" id="3.60.21.10">
    <property type="match status" value="1"/>
</dbReference>
<dbReference type="Proteomes" id="UP000198897">
    <property type="component" value="Unassembled WGS sequence"/>
</dbReference>
<dbReference type="SUPFAM" id="SSF56300">
    <property type="entry name" value="Metallo-dependent phosphatases"/>
    <property type="match status" value="1"/>
</dbReference>
<dbReference type="InterPro" id="IPR004843">
    <property type="entry name" value="Calcineurin-like_PHP"/>
</dbReference>
<dbReference type="EMBL" id="FOOG01000009">
    <property type="protein sequence ID" value="SFF80435.1"/>
    <property type="molecule type" value="Genomic_DNA"/>
</dbReference>
<dbReference type="InterPro" id="IPR029052">
    <property type="entry name" value="Metallo-depent_PP-like"/>
</dbReference>
<dbReference type="AlphaFoldDB" id="A0A1I2LMF0"/>
<gene>
    <name evidence="2" type="ORF">SAMN05216353_109111</name>
</gene>
<dbReference type="RefSeq" id="WP_089751469.1">
    <property type="nucleotide sequence ID" value="NZ_FOOG01000009.1"/>
</dbReference>
<evidence type="ECO:0000313" key="2">
    <source>
        <dbReference type="EMBL" id="SFF80435.1"/>
    </source>
</evidence>
<dbReference type="Pfam" id="PF00149">
    <property type="entry name" value="Metallophos"/>
    <property type="match status" value="1"/>
</dbReference>
<dbReference type="PANTHER" id="PTHR43143:SF5">
    <property type="entry name" value="SECRETED PROTEIN"/>
    <property type="match status" value="1"/>
</dbReference>
<evidence type="ECO:0000259" key="1">
    <source>
        <dbReference type="Pfam" id="PF00149"/>
    </source>
</evidence>
<protein>
    <submittedName>
        <fullName evidence="2">Calcineurin-like phosphoesterase</fullName>
    </submittedName>
</protein>
<proteinExistence type="predicted"/>
<dbReference type="InterPro" id="IPR051918">
    <property type="entry name" value="STPP_CPPED1"/>
</dbReference>
<dbReference type="PANTHER" id="PTHR43143">
    <property type="entry name" value="METALLOPHOSPHOESTERASE, CALCINEURIN SUPERFAMILY"/>
    <property type="match status" value="1"/>
</dbReference>
<name>A0A1I2LMF0_9BACI</name>
<reference evidence="3" key="1">
    <citation type="submission" date="2016-10" db="EMBL/GenBank/DDBJ databases">
        <authorList>
            <person name="Varghese N."/>
            <person name="Submissions S."/>
        </authorList>
    </citation>
    <scope>NUCLEOTIDE SEQUENCE [LARGE SCALE GENOMIC DNA]</scope>
    <source>
        <strain evidence="3">FP5</strain>
    </source>
</reference>
<evidence type="ECO:0000313" key="3">
    <source>
        <dbReference type="Proteomes" id="UP000198897"/>
    </source>
</evidence>
<keyword evidence="3" id="KW-1185">Reference proteome</keyword>
<organism evidence="2 3">
    <name type="scientific">Halobacillus alkaliphilus</name>
    <dbReference type="NCBI Taxonomy" id="396056"/>
    <lineage>
        <taxon>Bacteria</taxon>
        <taxon>Bacillati</taxon>
        <taxon>Bacillota</taxon>
        <taxon>Bacilli</taxon>
        <taxon>Bacillales</taxon>
        <taxon>Bacillaceae</taxon>
        <taxon>Halobacillus</taxon>
    </lineage>
</organism>
<sequence length="330" mass="38219">MEQILKKIFVATICISFLTVFNYEGTDVFGAGLHPSTTFNSNKENSPYDYTLVWMSDTQYYSKNYPHIYKSMVDWIAANKDYLNIPYVFHTGDVVNEWDNEAQWQYADTYMKVLEKVNIPYGILAGNHDIDLKSSNKYTQFSKYFGQTRFEKQPSYGGSYKDNQGHFDLISENSDDYIMVYMGWGISKDEIDWINRVLAKYPDHIALLSFHDYLLASGKHSPIGEEIFKKVVEPNKNVVATLSGHYYGSETRIEELDDNKDGKPDRKVYQMMTNYQNEPEGGQGYMRLLKVKSNENKIYVKTYSSYLNSYKYATPQSSPGKDEIVIELPD</sequence>
<feature type="domain" description="Calcineurin-like phosphoesterase" evidence="1">
    <location>
        <begin position="53"/>
        <end position="245"/>
    </location>
</feature>
<dbReference type="OrthoDB" id="9772095at2"/>